<dbReference type="AlphaFoldDB" id="A0A8K0E8R2"/>
<dbReference type="OrthoDB" id="693939at2759"/>
<sequence length="96" mass="10519">MFMKHNLLLFLCFSFIIFSAATSATRSISSKKENPSVKELLTHQGTMNNMRYGDGEDGFDLAEGSVGIRRIDLQNAQDYSGAGANPEHDPKPPGKV</sequence>
<evidence type="ECO:0000313" key="4">
    <source>
        <dbReference type="Proteomes" id="UP000796880"/>
    </source>
</evidence>
<evidence type="ECO:0000256" key="2">
    <source>
        <dbReference type="SAM" id="SignalP"/>
    </source>
</evidence>
<organism evidence="3 4">
    <name type="scientific">Rhamnella rubrinervis</name>
    <dbReference type="NCBI Taxonomy" id="2594499"/>
    <lineage>
        <taxon>Eukaryota</taxon>
        <taxon>Viridiplantae</taxon>
        <taxon>Streptophyta</taxon>
        <taxon>Embryophyta</taxon>
        <taxon>Tracheophyta</taxon>
        <taxon>Spermatophyta</taxon>
        <taxon>Magnoliopsida</taxon>
        <taxon>eudicotyledons</taxon>
        <taxon>Gunneridae</taxon>
        <taxon>Pentapetalae</taxon>
        <taxon>rosids</taxon>
        <taxon>fabids</taxon>
        <taxon>Rosales</taxon>
        <taxon>Rhamnaceae</taxon>
        <taxon>rhamnoid group</taxon>
        <taxon>Rhamneae</taxon>
        <taxon>Rhamnella</taxon>
    </lineage>
</organism>
<feature type="compositionally biased region" description="Basic and acidic residues" evidence="1">
    <location>
        <begin position="86"/>
        <end position="96"/>
    </location>
</feature>
<gene>
    <name evidence="3" type="ORF">FNV43_RR15353</name>
</gene>
<dbReference type="Proteomes" id="UP000796880">
    <property type="component" value="Unassembled WGS sequence"/>
</dbReference>
<evidence type="ECO:0000256" key="1">
    <source>
        <dbReference type="SAM" id="MobiDB-lite"/>
    </source>
</evidence>
<reference evidence="3" key="1">
    <citation type="submission" date="2020-03" db="EMBL/GenBank/DDBJ databases">
        <title>A high-quality chromosome-level genome assembly of a woody plant with both climbing and erect habits, Rhamnella rubrinervis.</title>
        <authorList>
            <person name="Lu Z."/>
            <person name="Yang Y."/>
            <person name="Zhu X."/>
            <person name="Sun Y."/>
        </authorList>
    </citation>
    <scope>NUCLEOTIDE SEQUENCE</scope>
    <source>
        <strain evidence="3">BYM</strain>
        <tissue evidence="3">Leaf</tissue>
    </source>
</reference>
<accession>A0A8K0E8R2</accession>
<keyword evidence="4" id="KW-1185">Reference proteome</keyword>
<dbReference type="PANTHER" id="PTHR33474">
    <property type="entry name" value="TRANSMEMBRANE PROTEIN"/>
    <property type="match status" value="1"/>
</dbReference>
<name>A0A8K0E8R2_9ROSA</name>
<dbReference type="EMBL" id="VOIH02000007">
    <property type="protein sequence ID" value="KAF3441439.1"/>
    <property type="molecule type" value="Genomic_DNA"/>
</dbReference>
<feature type="chain" id="PRO_5035482241" evidence="2">
    <location>
        <begin position="25"/>
        <end position="96"/>
    </location>
</feature>
<dbReference type="PANTHER" id="PTHR33474:SF28">
    <property type="entry name" value="OS01G0815400 PROTEIN"/>
    <property type="match status" value="1"/>
</dbReference>
<protein>
    <submittedName>
        <fullName evidence="3">Uncharacterized protein</fullName>
    </submittedName>
</protein>
<proteinExistence type="predicted"/>
<comment type="caution">
    <text evidence="3">The sequence shown here is derived from an EMBL/GenBank/DDBJ whole genome shotgun (WGS) entry which is preliminary data.</text>
</comment>
<feature type="region of interest" description="Disordered" evidence="1">
    <location>
        <begin position="77"/>
        <end position="96"/>
    </location>
</feature>
<keyword evidence="2" id="KW-0732">Signal</keyword>
<evidence type="ECO:0000313" key="3">
    <source>
        <dbReference type="EMBL" id="KAF3441439.1"/>
    </source>
</evidence>
<feature type="signal peptide" evidence="2">
    <location>
        <begin position="1"/>
        <end position="24"/>
    </location>
</feature>